<keyword evidence="2" id="KW-1185">Reference proteome</keyword>
<protein>
    <submittedName>
        <fullName evidence="1">Uncharacterized protein</fullName>
    </submittedName>
</protein>
<dbReference type="Proteomes" id="UP000094379">
    <property type="component" value="Unassembled WGS sequence"/>
</dbReference>
<dbReference type="EMBL" id="MCRI01000044">
    <property type="protein sequence ID" value="ODN65718.1"/>
    <property type="molecule type" value="Genomic_DNA"/>
</dbReference>
<sequence>MTTYRLLLVITAVCSALVTALIIYPVNSNSLNGPMQNQAPPVWLQMDNSTVTQRHDIEEPLTMAIRICTANNCEYIALSPAEAQSLLATENDAASHNDKYQLTVPLQLPQHGVPIIEM</sequence>
<comment type="caution">
    <text evidence="1">The sequence shown here is derived from an EMBL/GenBank/DDBJ whole genome shotgun (WGS) entry which is preliminary data.</text>
</comment>
<name>A0A1E3GNV3_9GAMM</name>
<accession>A0A1E3GNV3</accession>
<gene>
    <name evidence="1" type="ORF">A9E74_02534</name>
</gene>
<proteinExistence type="predicted"/>
<dbReference type="STRING" id="291169.A9E74_02534"/>
<organism evidence="1 2">
    <name type="scientific">Methylophaga muralis</name>
    <dbReference type="NCBI Taxonomy" id="291169"/>
    <lineage>
        <taxon>Bacteria</taxon>
        <taxon>Pseudomonadati</taxon>
        <taxon>Pseudomonadota</taxon>
        <taxon>Gammaproteobacteria</taxon>
        <taxon>Thiotrichales</taxon>
        <taxon>Piscirickettsiaceae</taxon>
        <taxon>Methylophaga</taxon>
    </lineage>
</organism>
<reference evidence="1 2" key="1">
    <citation type="submission" date="2016-07" db="EMBL/GenBank/DDBJ databases">
        <title>Draft Genome Sequence of Methylophaga muralis Bur 1.</title>
        <authorList>
            <person name="Vasilenko O.V."/>
            <person name="Doronina N.V."/>
            <person name="Shmareva M.N."/>
            <person name="Tarlachkov S.V."/>
            <person name="Mustakhimov I."/>
            <person name="Trotsenko Y.A."/>
        </authorList>
    </citation>
    <scope>NUCLEOTIDE SEQUENCE [LARGE SCALE GENOMIC DNA]</scope>
    <source>
        <strain evidence="1 2">Bur 1</strain>
    </source>
</reference>
<evidence type="ECO:0000313" key="2">
    <source>
        <dbReference type="Proteomes" id="UP000094379"/>
    </source>
</evidence>
<evidence type="ECO:0000313" key="1">
    <source>
        <dbReference type="EMBL" id="ODN65718.1"/>
    </source>
</evidence>
<dbReference type="AlphaFoldDB" id="A0A1E3GNV3"/>